<keyword evidence="4 6" id="KW-1133">Transmembrane helix</keyword>
<dbReference type="InterPro" id="IPR000731">
    <property type="entry name" value="SSD"/>
</dbReference>
<feature type="transmembrane region" description="Helical" evidence="6">
    <location>
        <begin position="253"/>
        <end position="272"/>
    </location>
</feature>
<protein>
    <submittedName>
        <fullName evidence="8">MMPL family protein</fullName>
    </submittedName>
</protein>
<feature type="transmembrane region" description="Helical" evidence="6">
    <location>
        <begin position="221"/>
        <end position="241"/>
    </location>
</feature>
<dbReference type="PANTHER" id="PTHR33406">
    <property type="entry name" value="MEMBRANE PROTEIN MJ1562-RELATED"/>
    <property type="match status" value="1"/>
</dbReference>
<feature type="transmembrane region" description="Helical" evidence="6">
    <location>
        <begin position="195"/>
        <end position="215"/>
    </location>
</feature>
<evidence type="ECO:0000256" key="6">
    <source>
        <dbReference type="SAM" id="Phobius"/>
    </source>
</evidence>
<feature type="transmembrane region" description="Helical" evidence="6">
    <location>
        <begin position="330"/>
        <end position="354"/>
    </location>
</feature>
<reference evidence="8 9" key="1">
    <citation type="submission" date="2019-08" db="EMBL/GenBank/DDBJ databases">
        <title>Deep-cultivation of Planctomycetes and their phenomic and genomic characterization uncovers novel biology.</title>
        <authorList>
            <person name="Wiegand S."/>
            <person name="Jogler M."/>
            <person name="Boedeker C."/>
            <person name="Pinto D."/>
            <person name="Vollmers J."/>
            <person name="Rivas-Marin E."/>
            <person name="Kohn T."/>
            <person name="Peeters S.H."/>
            <person name="Heuer A."/>
            <person name="Rast P."/>
            <person name="Oberbeckmann S."/>
            <person name="Bunk B."/>
            <person name="Jeske O."/>
            <person name="Meyerdierks A."/>
            <person name="Storesund J.E."/>
            <person name="Kallscheuer N."/>
            <person name="Luecker S."/>
            <person name="Lage O.M."/>
            <person name="Pohl T."/>
            <person name="Merkel B.J."/>
            <person name="Hornburger P."/>
            <person name="Mueller R.-W."/>
            <person name="Bruemmer F."/>
            <person name="Labrenz M."/>
            <person name="Spormann A.M."/>
            <person name="Op den Camp H."/>
            <person name="Overmann J."/>
            <person name="Amann R."/>
            <person name="Jetten M.S.M."/>
            <person name="Mascher T."/>
            <person name="Medema M.H."/>
            <person name="Devos D.P."/>
            <person name="Kaster A.-K."/>
            <person name="Ovreas L."/>
            <person name="Rohde M."/>
            <person name="Galperin M.Y."/>
            <person name="Jogler C."/>
        </authorList>
    </citation>
    <scope>NUCLEOTIDE SEQUENCE [LARGE SCALE GENOMIC DNA]</scope>
    <source>
        <strain evidence="8 9">UC8</strain>
    </source>
</reference>
<dbReference type="EMBL" id="CP042914">
    <property type="protein sequence ID" value="QEG43264.1"/>
    <property type="molecule type" value="Genomic_DNA"/>
</dbReference>
<proteinExistence type="predicted"/>
<keyword evidence="9" id="KW-1185">Reference proteome</keyword>
<keyword evidence="2" id="KW-1003">Cell membrane</keyword>
<organism evidence="8 9">
    <name type="scientific">Roseimaritima ulvae</name>
    <dbReference type="NCBI Taxonomy" id="980254"/>
    <lineage>
        <taxon>Bacteria</taxon>
        <taxon>Pseudomonadati</taxon>
        <taxon>Planctomycetota</taxon>
        <taxon>Planctomycetia</taxon>
        <taxon>Pirellulales</taxon>
        <taxon>Pirellulaceae</taxon>
        <taxon>Roseimaritima</taxon>
    </lineage>
</organism>
<accession>A0A5B9QW29</accession>
<evidence type="ECO:0000256" key="3">
    <source>
        <dbReference type="ARBA" id="ARBA00022692"/>
    </source>
</evidence>
<dbReference type="InterPro" id="IPR004869">
    <property type="entry name" value="MMPL_dom"/>
</dbReference>
<keyword evidence="5 6" id="KW-0472">Membrane</keyword>
<evidence type="ECO:0000313" key="8">
    <source>
        <dbReference type="EMBL" id="QEG43264.1"/>
    </source>
</evidence>
<evidence type="ECO:0000259" key="7">
    <source>
        <dbReference type="PROSITE" id="PS50156"/>
    </source>
</evidence>
<dbReference type="PROSITE" id="PS50156">
    <property type="entry name" value="SSD"/>
    <property type="match status" value="1"/>
</dbReference>
<feature type="transmembrane region" description="Helical" evidence="6">
    <location>
        <begin position="292"/>
        <end position="318"/>
    </location>
</feature>
<evidence type="ECO:0000256" key="5">
    <source>
        <dbReference type="ARBA" id="ARBA00023136"/>
    </source>
</evidence>
<dbReference type="KEGG" id="rul:UC8_53110"/>
<keyword evidence="3 6" id="KW-0812">Transmembrane</keyword>
<dbReference type="AlphaFoldDB" id="A0A5B9QW29"/>
<feature type="domain" description="SSD" evidence="7">
    <location>
        <begin position="220"/>
        <end position="353"/>
    </location>
</feature>
<feature type="transmembrane region" description="Helical" evidence="6">
    <location>
        <begin position="678"/>
        <end position="698"/>
    </location>
</feature>
<feature type="transmembrane region" description="Helical" evidence="6">
    <location>
        <begin position="381"/>
        <end position="403"/>
    </location>
</feature>
<feature type="transmembrane region" description="Helical" evidence="6">
    <location>
        <begin position="578"/>
        <end position="597"/>
    </location>
</feature>
<comment type="subcellular location">
    <subcellularLocation>
        <location evidence="1">Cell membrane</location>
        <topology evidence="1">Multi-pass membrane protein</topology>
    </subcellularLocation>
</comment>
<dbReference type="Pfam" id="PF03176">
    <property type="entry name" value="MMPL"/>
    <property type="match status" value="2"/>
</dbReference>
<evidence type="ECO:0000256" key="1">
    <source>
        <dbReference type="ARBA" id="ARBA00004651"/>
    </source>
</evidence>
<dbReference type="GO" id="GO:0005886">
    <property type="term" value="C:plasma membrane"/>
    <property type="evidence" value="ECO:0007669"/>
    <property type="project" value="UniProtKB-SubCell"/>
</dbReference>
<dbReference type="InterPro" id="IPR050545">
    <property type="entry name" value="Mycobact_MmpL"/>
</dbReference>
<evidence type="ECO:0000256" key="2">
    <source>
        <dbReference type="ARBA" id="ARBA00022475"/>
    </source>
</evidence>
<feature type="transmembrane region" description="Helical" evidence="6">
    <location>
        <begin position="603"/>
        <end position="624"/>
    </location>
</feature>
<feature type="transmembrane region" description="Helical" evidence="6">
    <location>
        <begin position="16"/>
        <end position="38"/>
    </location>
</feature>
<dbReference type="RefSeq" id="WP_068141946.1">
    <property type="nucleotide sequence ID" value="NZ_CP042914.1"/>
</dbReference>
<dbReference type="PANTHER" id="PTHR33406:SF12">
    <property type="entry name" value="BLR2997 PROTEIN"/>
    <property type="match status" value="1"/>
</dbReference>
<dbReference type="OrthoDB" id="2112773at2"/>
<sequence>MSEPPRPAARRRTRTAVATLVVMLLGLPLVVWGAIGALRSTSNDPRQWLPRGFAETDRYDWFQEHFGSDEIAVVSWPGCTLDDPRVDQLATALTVSPYFDRVRSGPSVLQQLMQPPLELSRPAALRRLRGSLLGSHGQDTCLVLSTSAVGQDDRIAAVGEIERLAAARIDVSADSLRLAGPTVDAAAIDAESRRLLFQLAGFAALLSFVIASVRLRSVPMAIMVLLVAGYSTGLGLAILYFSGGEMNLLMTMLPPLIYVLSISSAVHLANYYRDAVAEPTPRDKRGPGTTPLATAVAHGWLPCSLAAVTTGIGLASLVLSKIDPIRTFGIYAAIGIVASVGVLFLFLPAALYLFPVRQTAAPAKSAKRLSGSNFIAGIARYHYVVLAGCLVVMGLGAWGLPYVKSTVRLQDRFLPSSDAIQDYRWLEQHVGPMVPLEVVIHFDKHDSQDLLQRLRTVAMVQGEIQSMDQPLATMSAINLAPRLPRGGGIADVAKRQVINRESTYQGLLATDFVAETEDEQLWRITVRAEAIGDLDYGRFAETLRQNIDPLLQQQRARGTYTGVIPLIYKAQRQLLQDLFRSFLAAFAVIAVVLVLVLRSPLAAALAMVPNLFPAVVVFGGLEWVDIPIQIGSVMTASAALGIAVDDTVHFLTWFRRGIDAGASRQAALRDAFERCAGAMLHTTLICCGGLLVFAASSFVPILHFAWLMVFLLLAALVGDLLLLPAILAGPLGRGFERRPVRRKLERLETVPAGEGG</sequence>
<gene>
    <name evidence="8" type="ORF">UC8_53110</name>
</gene>
<evidence type="ECO:0000256" key="4">
    <source>
        <dbReference type="ARBA" id="ARBA00022989"/>
    </source>
</evidence>
<dbReference type="SUPFAM" id="SSF82866">
    <property type="entry name" value="Multidrug efflux transporter AcrB transmembrane domain"/>
    <property type="match status" value="2"/>
</dbReference>
<feature type="transmembrane region" description="Helical" evidence="6">
    <location>
        <begin position="704"/>
        <end position="728"/>
    </location>
</feature>
<name>A0A5B9QW29_9BACT</name>
<dbReference type="Proteomes" id="UP000325286">
    <property type="component" value="Chromosome"/>
</dbReference>
<dbReference type="Gene3D" id="1.20.1640.10">
    <property type="entry name" value="Multidrug efflux transporter AcrB transmembrane domain"/>
    <property type="match status" value="2"/>
</dbReference>
<evidence type="ECO:0000313" key="9">
    <source>
        <dbReference type="Proteomes" id="UP000325286"/>
    </source>
</evidence>